<dbReference type="PANTHER" id="PTHR43404">
    <property type="entry name" value="LIPOPOLYSACCHARIDE CHOLINEPHOSPHOTRANSFERASE LICD"/>
    <property type="match status" value="1"/>
</dbReference>
<comment type="caution">
    <text evidence="2">The sequence shown here is derived from an EMBL/GenBank/DDBJ whole genome shotgun (WGS) entry which is preliminary data.</text>
</comment>
<sequence length="265" mass="32141">MTKKDYQKIYPKLKIAQDEGFEALKVLHNFCLENDIKYSLFYGTLLGAARHEGFIPWDDDVDVVMTRKEYEKFLKTADEKYSSDYIIANERSYPDRGIFTTRVMFINSKLKEKTTQNFDYPSGVWVDIFVLDSVPKNKLIRKWHKFWCYVWDTWTYRRANHNYSKFIYKVLHKLTIWPSYFMKYSWMLKKMDKVTRKYNDNPTGLLTSTNCRTGYVKPIKSEYFNQYITKKFNGQNFMVIKNWEQALEYQYGDWRKLPPKNMRRP</sequence>
<dbReference type="AlphaFoldDB" id="A0A4R0XI51"/>
<dbReference type="InterPro" id="IPR052942">
    <property type="entry name" value="LPS_cholinephosphotransferase"/>
</dbReference>
<dbReference type="GO" id="GO:0009100">
    <property type="term" value="P:glycoprotein metabolic process"/>
    <property type="evidence" value="ECO:0007669"/>
    <property type="project" value="UniProtKB-ARBA"/>
</dbReference>
<feature type="domain" description="LicD/FKTN/FKRP nucleotidyltransferase" evidence="1">
    <location>
        <begin position="31"/>
        <end position="252"/>
    </location>
</feature>
<dbReference type="PANTHER" id="PTHR43404:SF2">
    <property type="entry name" value="LIPOPOLYSACCHARIDE CHOLINEPHOSPHOTRANSFERASE LICD"/>
    <property type="match status" value="1"/>
</dbReference>
<organism evidence="2 3">
    <name type="scientific">Mycoplasma marinum</name>
    <dbReference type="NCBI Taxonomy" id="1937190"/>
    <lineage>
        <taxon>Bacteria</taxon>
        <taxon>Bacillati</taxon>
        <taxon>Mycoplasmatota</taxon>
        <taxon>Mollicutes</taxon>
        <taxon>Mycoplasmataceae</taxon>
        <taxon>Mycoplasma</taxon>
    </lineage>
</organism>
<protein>
    <recommendedName>
        <fullName evidence="1">LicD/FKTN/FKRP nucleotidyltransferase domain-containing protein</fullName>
    </recommendedName>
</protein>
<evidence type="ECO:0000259" key="1">
    <source>
        <dbReference type="Pfam" id="PF04991"/>
    </source>
</evidence>
<proteinExistence type="predicted"/>
<name>A0A4R0XI51_9MOLU</name>
<keyword evidence="3" id="KW-1185">Reference proteome</keyword>
<dbReference type="EMBL" id="PSZO01000097">
    <property type="protein sequence ID" value="TCG10263.1"/>
    <property type="molecule type" value="Genomic_DNA"/>
</dbReference>
<evidence type="ECO:0000313" key="3">
    <source>
        <dbReference type="Proteomes" id="UP000294192"/>
    </source>
</evidence>
<evidence type="ECO:0000313" key="2">
    <source>
        <dbReference type="EMBL" id="TCG10263.1"/>
    </source>
</evidence>
<accession>A0A4R0XI51</accession>
<reference evidence="2 3" key="1">
    <citation type="submission" date="2018-02" db="EMBL/GenBank/DDBJ databases">
        <title>Mycoplasma marinum and Mycoplasma todarodis sp. nov., moderately halophilic and psychrotolerant mycoplasmas isolated from cephalopods.</title>
        <authorList>
            <person name="Viver T."/>
        </authorList>
    </citation>
    <scope>NUCLEOTIDE SEQUENCE [LARGE SCALE GENOMIC DNA]</scope>
    <source>
        <strain evidence="2 3">PE</strain>
    </source>
</reference>
<dbReference type="Pfam" id="PF04991">
    <property type="entry name" value="LicD"/>
    <property type="match status" value="1"/>
</dbReference>
<gene>
    <name evidence="2" type="ORF">C4B24_04995</name>
</gene>
<dbReference type="InterPro" id="IPR007074">
    <property type="entry name" value="LicD/FKTN/FKRP_NTP_transf"/>
</dbReference>
<feature type="non-terminal residue" evidence="2">
    <location>
        <position position="265"/>
    </location>
</feature>
<dbReference type="RefSeq" id="WP_131599651.1">
    <property type="nucleotide sequence ID" value="NZ_PSZO01000097.1"/>
</dbReference>
<dbReference type="OrthoDB" id="9786100at2"/>
<dbReference type="Proteomes" id="UP000294192">
    <property type="component" value="Unassembled WGS sequence"/>
</dbReference>